<proteinExistence type="predicted"/>
<feature type="transmembrane region" description="Helical" evidence="9">
    <location>
        <begin position="338"/>
        <end position="364"/>
    </location>
</feature>
<evidence type="ECO:0000313" key="11">
    <source>
        <dbReference type="EMBL" id="CAB9513669.1"/>
    </source>
</evidence>
<dbReference type="CDD" id="cd00519">
    <property type="entry name" value="Lipase_3"/>
    <property type="match status" value="1"/>
</dbReference>
<keyword evidence="6" id="KW-0442">Lipid degradation</keyword>
<keyword evidence="9" id="KW-0472">Membrane</keyword>
<evidence type="ECO:0000256" key="1">
    <source>
        <dbReference type="ARBA" id="ARBA00004229"/>
    </source>
</evidence>
<evidence type="ECO:0000259" key="10">
    <source>
        <dbReference type="Pfam" id="PF01764"/>
    </source>
</evidence>
<keyword evidence="9" id="KW-1133">Transmembrane helix</keyword>
<gene>
    <name evidence="11" type="ORF">SEMRO_605_G174320.1</name>
</gene>
<dbReference type="InterPro" id="IPR002921">
    <property type="entry name" value="Fungal_lipase-type"/>
</dbReference>
<dbReference type="Proteomes" id="UP001153069">
    <property type="component" value="Unassembled WGS sequence"/>
</dbReference>
<name>A0A9N8E4B5_9STRA</name>
<feature type="region of interest" description="Disordered" evidence="8">
    <location>
        <begin position="398"/>
        <end position="418"/>
    </location>
</feature>
<accession>A0A9N8E4B5</accession>
<organism evidence="11 12">
    <name type="scientific">Seminavis robusta</name>
    <dbReference type="NCBI Taxonomy" id="568900"/>
    <lineage>
        <taxon>Eukaryota</taxon>
        <taxon>Sar</taxon>
        <taxon>Stramenopiles</taxon>
        <taxon>Ochrophyta</taxon>
        <taxon>Bacillariophyta</taxon>
        <taxon>Bacillariophyceae</taxon>
        <taxon>Bacillariophycidae</taxon>
        <taxon>Naviculales</taxon>
        <taxon>Naviculaceae</taxon>
        <taxon>Seminavis</taxon>
    </lineage>
</organism>
<evidence type="ECO:0000256" key="6">
    <source>
        <dbReference type="ARBA" id="ARBA00022963"/>
    </source>
</evidence>
<dbReference type="EMBL" id="CAICTM010000604">
    <property type="protein sequence ID" value="CAB9513669.1"/>
    <property type="molecule type" value="Genomic_DNA"/>
</dbReference>
<dbReference type="OrthoDB" id="44149at2759"/>
<evidence type="ECO:0000256" key="2">
    <source>
        <dbReference type="ARBA" id="ARBA00022528"/>
    </source>
</evidence>
<evidence type="ECO:0000256" key="4">
    <source>
        <dbReference type="ARBA" id="ARBA00022801"/>
    </source>
</evidence>
<feature type="domain" description="Fungal lipase-type" evidence="10">
    <location>
        <begin position="176"/>
        <end position="333"/>
    </location>
</feature>
<dbReference type="GO" id="GO:0016042">
    <property type="term" value="P:lipid catabolic process"/>
    <property type="evidence" value="ECO:0007669"/>
    <property type="project" value="UniProtKB-KW"/>
</dbReference>
<sequence length="514" mass="58221">MEIDAFSPGNSSRLLPIPEPLELLHTSIGPPSPSEYPNVFDESKDMLLSAILIYGVIDLRTLAKQGLLVDANTGSSDCYLLQQLLQLPISAKDVVRLVARHRKQIEEHIGRDSTELYLDAFDAIQSSSSSRELELEFRRGQVSLVDFTVCAVQDDNIETELVYAICVDTARRRITVIFRGCSTRKDWTICATNILKEQLNPLFRLDLENQQPEYIAIHSGYCDYLFNANNQASGVSKFEELATRLEALQQEYPGYRIYVTGHSLGAALATVFSFQAAATGRPKQQQDAISVINFASPMVGNLAFETAFRQLEAEGKIRCLRITNHFDIFTQLPDRGNWLYVVACAAGFHLIAYVAWSLLFFLCFQNNVYRHVGMDLHIYKQRQIPAWLKWNKVAPQKQQQQQQQQQQPKYSYKVKHSRGTPDSFAWRVALDWKKHFKQAVQRLVMVPFVVDFNTNHSVEEHLHRLTGLAGELEGVYLQDLYNRKTPTMSSPTSVTSPLAGVTNCCAADTLSDTW</sequence>
<evidence type="ECO:0000313" key="12">
    <source>
        <dbReference type="Proteomes" id="UP001153069"/>
    </source>
</evidence>
<dbReference type="SUPFAM" id="SSF53474">
    <property type="entry name" value="alpha/beta-Hydrolases"/>
    <property type="match status" value="1"/>
</dbReference>
<evidence type="ECO:0000256" key="3">
    <source>
        <dbReference type="ARBA" id="ARBA00022640"/>
    </source>
</evidence>
<comment type="caution">
    <text evidence="11">The sequence shown here is derived from an EMBL/GenBank/DDBJ whole genome shotgun (WGS) entry which is preliminary data.</text>
</comment>
<comment type="subcellular location">
    <subcellularLocation>
        <location evidence="1">Plastid</location>
        <location evidence="1">Chloroplast</location>
    </subcellularLocation>
</comment>
<keyword evidence="3" id="KW-0934">Plastid</keyword>
<keyword evidence="12" id="KW-1185">Reference proteome</keyword>
<evidence type="ECO:0000256" key="7">
    <source>
        <dbReference type="ARBA" id="ARBA00023098"/>
    </source>
</evidence>
<protein>
    <submittedName>
        <fullName evidence="11">Phospholipase A1</fullName>
    </submittedName>
</protein>
<dbReference type="InterPro" id="IPR029058">
    <property type="entry name" value="AB_hydrolase_fold"/>
</dbReference>
<evidence type="ECO:0000256" key="8">
    <source>
        <dbReference type="SAM" id="MobiDB-lite"/>
    </source>
</evidence>
<dbReference type="PANTHER" id="PTHR31403">
    <property type="entry name" value="PHOSPHOLIPASE A1-IBETA2, CHLOROPLASTIC"/>
    <property type="match status" value="1"/>
</dbReference>
<keyword evidence="7" id="KW-0443">Lipid metabolism</keyword>
<evidence type="ECO:0000256" key="9">
    <source>
        <dbReference type="SAM" id="Phobius"/>
    </source>
</evidence>
<keyword evidence="4" id="KW-0378">Hydrolase</keyword>
<dbReference type="PANTHER" id="PTHR31403:SF7">
    <property type="entry name" value="PHOSPHOLIPASE A1-IGAMMA3, CHLOROPLASTIC"/>
    <property type="match status" value="1"/>
</dbReference>
<feature type="compositionally biased region" description="Low complexity" evidence="8">
    <location>
        <begin position="398"/>
        <end position="409"/>
    </location>
</feature>
<keyword evidence="9" id="KW-0812">Transmembrane</keyword>
<dbReference type="GO" id="GO:0009507">
    <property type="term" value="C:chloroplast"/>
    <property type="evidence" value="ECO:0007669"/>
    <property type="project" value="UniProtKB-SubCell"/>
</dbReference>
<dbReference type="Gene3D" id="3.40.50.1820">
    <property type="entry name" value="alpha/beta hydrolase"/>
    <property type="match status" value="1"/>
</dbReference>
<reference evidence="11" key="1">
    <citation type="submission" date="2020-06" db="EMBL/GenBank/DDBJ databases">
        <authorList>
            <consortium name="Plant Systems Biology data submission"/>
        </authorList>
    </citation>
    <scope>NUCLEOTIDE SEQUENCE</scope>
    <source>
        <strain evidence="11">D6</strain>
    </source>
</reference>
<keyword evidence="5" id="KW-0809">Transit peptide</keyword>
<dbReference type="AlphaFoldDB" id="A0A9N8E4B5"/>
<dbReference type="Pfam" id="PF01764">
    <property type="entry name" value="Lipase_3"/>
    <property type="match status" value="1"/>
</dbReference>
<keyword evidence="2" id="KW-0150">Chloroplast</keyword>
<dbReference type="GO" id="GO:0004620">
    <property type="term" value="F:phospholipase activity"/>
    <property type="evidence" value="ECO:0007669"/>
    <property type="project" value="UniProtKB-ARBA"/>
</dbReference>
<evidence type="ECO:0000256" key="5">
    <source>
        <dbReference type="ARBA" id="ARBA00022946"/>
    </source>
</evidence>